<comment type="caution">
    <text evidence="1">The sequence shown here is derived from an EMBL/GenBank/DDBJ whole genome shotgun (WGS) entry which is preliminary data.</text>
</comment>
<keyword evidence="2" id="KW-1185">Reference proteome</keyword>
<organism evidence="1 2">
    <name type="scientific">Ambrosiozyma monospora</name>
    <name type="common">Yeast</name>
    <name type="synonym">Endomycopsis monosporus</name>
    <dbReference type="NCBI Taxonomy" id="43982"/>
    <lineage>
        <taxon>Eukaryota</taxon>
        <taxon>Fungi</taxon>
        <taxon>Dikarya</taxon>
        <taxon>Ascomycota</taxon>
        <taxon>Saccharomycotina</taxon>
        <taxon>Pichiomycetes</taxon>
        <taxon>Pichiales</taxon>
        <taxon>Pichiaceae</taxon>
        <taxon>Ambrosiozyma</taxon>
    </lineage>
</organism>
<accession>A0ACB5TD14</accession>
<gene>
    <name evidence="1" type="ORF">Amon02_000777900</name>
</gene>
<dbReference type="Proteomes" id="UP001165064">
    <property type="component" value="Unassembled WGS sequence"/>
</dbReference>
<protein>
    <submittedName>
        <fullName evidence="1">Unnamed protein product</fullName>
    </submittedName>
</protein>
<evidence type="ECO:0000313" key="1">
    <source>
        <dbReference type="EMBL" id="GME85823.1"/>
    </source>
</evidence>
<reference evidence="1" key="1">
    <citation type="submission" date="2023-04" db="EMBL/GenBank/DDBJ databases">
        <title>Ambrosiozyma monospora NBRC 10751.</title>
        <authorList>
            <person name="Ichikawa N."/>
            <person name="Sato H."/>
            <person name="Tonouchi N."/>
        </authorList>
    </citation>
    <scope>NUCLEOTIDE SEQUENCE</scope>
    <source>
        <strain evidence="1">NBRC 10751</strain>
    </source>
</reference>
<proteinExistence type="predicted"/>
<sequence length="467" mass="50715">MDLLSSQSTFSEDSKLNASGQHTYNSDDNNTRNSTNNIGNNCVFNSSATNTKSNWFKKLMDGFKPDESLQMKLNPNLSDIENANLMSAKAPLKRNLTNRHLQMIAIGGSVGSGLFIGSATALNSGGPAALLIAWILVGMMIFATIHALCELAVNFPVSGSFILYNTRFISSPWGFCMAWNYCIQWLIGIPLELVAAAIAIEYWDCNVSPAVWITIFYLLIFCINLLGVRSYGESEFVFSLIKIISICGFIILGIVLVCGGGPKGEYIGGRYWHHPGSFSNGVKGVCSVFVPSAFSYLGTELCGLAAAEVSNPKTALPKATKQVFWRICLFYIISLTLIGLLVPYDEPKLLLDDFSINSKASPFVLSIENAGLSVLPSLMNVAIMIAAVSVGNSAVFGCSRSIVSLAEQGFAPKIAGYIDREGRPLVAVLFCFLFGLLGFMDVAQMNYHLLHSVVHWGLGMELFWGFG</sequence>
<name>A0ACB5TD14_AMBMO</name>
<dbReference type="EMBL" id="BSXS01006658">
    <property type="protein sequence ID" value="GME85823.1"/>
    <property type="molecule type" value="Genomic_DNA"/>
</dbReference>
<evidence type="ECO:0000313" key="2">
    <source>
        <dbReference type="Proteomes" id="UP001165064"/>
    </source>
</evidence>